<gene>
    <name evidence="2" type="ORF">CEPIT_LOCUS16619</name>
</gene>
<evidence type="ECO:0000256" key="1">
    <source>
        <dbReference type="SAM" id="Coils"/>
    </source>
</evidence>
<accession>A0AAV0DNR5</accession>
<sequence>MAADRKDSKEDVEAYKAMVVQREAEVRVLFPPRFDFSKVCSCNECSAKIKVLKEFEANLRSRDALVQDLVDKVARDQDTIVHVFTAVERMVWLWDILNGNLQGLDEKTGGGILEIKRSKSEDDMRKMYSEFAAKLMDYELLSEPEFIDARNPGAEYADTHSLKLEMEAALHFINKSKSKGVVHNILHKIEAIEQNHEREQRNAEEQERPFDISISKMHIVNQINCLEELPVGEIHRECQEVLQSLDPKLVNSIYGAHDKIDKTYKKMIGIRRQFWKRYERTVSLASNKDQEKHSWSGLEKTLFSLGQQAERFNKWWKTFEQHVTLCQGSDPKSLKTSPP</sequence>
<proteinExistence type="predicted"/>
<reference evidence="2" key="1">
    <citation type="submission" date="2022-07" db="EMBL/GenBank/DDBJ databases">
        <authorList>
            <person name="Macas J."/>
            <person name="Novak P."/>
            <person name="Neumann P."/>
        </authorList>
    </citation>
    <scope>NUCLEOTIDE SEQUENCE</scope>
</reference>
<dbReference type="Proteomes" id="UP001152523">
    <property type="component" value="Unassembled WGS sequence"/>
</dbReference>
<feature type="coiled-coil region" evidence="1">
    <location>
        <begin position="182"/>
        <end position="209"/>
    </location>
</feature>
<evidence type="ECO:0000313" key="2">
    <source>
        <dbReference type="EMBL" id="CAH9104008.1"/>
    </source>
</evidence>
<name>A0AAV0DNR5_9ASTE</name>
<evidence type="ECO:0000313" key="3">
    <source>
        <dbReference type="Proteomes" id="UP001152523"/>
    </source>
</evidence>
<dbReference type="EMBL" id="CAMAPF010000124">
    <property type="protein sequence ID" value="CAH9104008.1"/>
    <property type="molecule type" value="Genomic_DNA"/>
</dbReference>
<keyword evidence="3" id="KW-1185">Reference proteome</keyword>
<protein>
    <submittedName>
        <fullName evidence="2">Uncharacterized protein</fullName>
    </submittedName>
</protein>
<keyword evidence="1" id="KW-0175">Coiled coil</keyword>
<organism evidence="2 3">
    <name type="scientific">Cuscuta epithymum</name>
    <dbReference type="NCBI Taxonomy" id="186058"/>
    <lineage>
        <taxon>Eukaryota</taxon>
        <taxon>Viridiplantae</taxon>
        <taxon>Streptophyta</taxon>
        <taxon>Embryophyta</taxon>
        <taxon>Tracheophyta</taxon>
        <taxon>Spermatophyta</taxon>
        <taxon>Magnoliopsida</taxon>
        <taxon>eudicotyledons</taxon>
        <taxon>Gunneridae</taxon>
        <taxon>Pentapetalae</taxon>
        <taxon>asterids</taxon>
        <taxon>lamiids</taxon>
        <taxon>Solanales</taxon>
        <taxon>Convolvulaceae</taxon>
        <taxon>Cuscuteae</taxon>
        <taxon>Cuscuta</taxon>
        <taxon>Cuscuta subgen. Cuscuta</taxon>
    </lineage>
</organism>
<comment type="caution">
    <text evidence="2">The sequence shown here is derived from an EMBL/GenBank/DDBJ whole genome shotgun (WGS) entry which is preliminary data.</text>
</comment>
<dbReference type="AlphaFoldDB" id="A0AAV0DNR5"/>